<dbReference type="EMBL" id="BNAT01000029">
    <property type="protein sequence ID" value="GHE46075.1"/>
    <property type="molecule type" value="Genomic_DNA"/>
</dbReference>
<keyword evidence="2" id="KW-1185">Reference proteome</keyword>
<sequence length="94" mass="10635">MSTATHTEHSAEELCAKGAELYERALREGHVRSEDTTEAPCLVTFGLLQPAVEDPDQLEPVAPAVAFHRLLRNVEKRIRDERDREARLAEAFEH</sequence>
<organism evidence="1 2">
    <name type="scientific">Streptomyces capitiformicae</name>
    <dbReference type="NCBI Taxonomy" id="2014920"/>
    <lineage>
        <taxon>Bacteria</taxon>
        <taxon>Bacillati</taxon>
        <taxon>Actinomycetota</taxon>
        <taxon>Actinomycetes</taxon>
        <taxon>Kitasatosporales</taxon>
        <taxon>Streptomycetaceae</taxon>
        <taxon>Streptomyces</taxon>
    </lineage>
</organism>
<reference evidence="1" key="2">
    <citation type="submission" date="2020-09" db="EMBL/GenBank/DDBJ databases">
        <authorList>
            <person name="Sun Q."/>
            <person name="Zhou Y."/>
        </authorList>
    </citation>
    <scope>NUCLEOTIDE SEQUENCE</scope>
    <source>
        <strain evidence="1">CGMCC 4.7403</strain>
    </source>
</reference>
<reference evidence="1" key="1">
    <citation type="journal article" date="2014" name="Int. J. Syst. Evol. Microbiol.">
        <title>Complete genome sequence of Corynebacterium casei LMG S-19264T (=DSM 44701T), isolated from a smear-ripened cheese.</title>
        <authorList>
            <consortium name="US DOE Joint Genome Institute (JGI-PGF)"/>
            <person name="Walter F."/>
            <person name="Albersmeier A."/>
            <person name="Kalinowski J."/>
            <person name="Ruckert C."/>
        </authorList>
    </citation>
    <scope>NUCLEOTIDE SEQUENCE</scope>
    <source>
        <strain evidence="1">CGMCC 4.7403</strain>
    </source>
</reference>
<dbReference type="AlphaFoldDB" id="A0A919DGN4"/>
<gene>
    <name evidence="1" type="ORF">GCM10017771_66760</name>
</gene>
<accession>A0A919DGN4</accession>
<protein>
    <submittedName>
        <fullName evidence="1">Uncharacterized protein</fullName>
    </submittedName>
</protein>
<evidence type="ECO:0000313" key="1">
    <source>
        <dbReference type="EMBL" id="GHE46075.1"/>
    </source>
</evidence>
<evidence type="ECO:0000313" key="2">
    <source>
        <dbReference type="Proteomes" id="UP000603227"/>
    </source>
</evidence>
<name>A0A919DGN4_9ACTN</name>
<dbReference type="Proteomes" id="UP000603227">
    <property type="component" value="Unassembled WGS sequence"/>
</dbReference>
<proteinExistence type="predicted"/>
<comment type="caution">
    <text evidence="1">The sequence shown here is derived from an EMBL/GenBank/DDBJ whole genome shotgun (WGS) entry which is preliminary data.</text>
</comment>